<dbReference type="AlphaFoldDB" id="A0A158KQ14"/>
<dbReference type="EMBL" id="FCON02000121">
    <property type="protein sequence ID" value="SAL82521.1"/>
    <property type="molecule type" value="Genomic_DNA"/>
</dbReference>
<protein>
    <submittedName>
        <fullName evidence="1">Uncharacterized protein</fullName>
    </submittedName>
</protein>
<comment type="caution">
    <text evidence="1">The sequence shown here is derived from an EMBL/GenBank/DDBJ whole genome shotgun (WGS) entry which is preliminary data.</text>
</comment>
<name>A0A158KQ14_9BURK</name>
<gene>
    <name evidence="1" type="ORF">AWB68_06552</name>
</gene>
<keyword evidence="2" id="KW-1185">Reference proteome</keyword>
<accession>A0A158KQ14</accession>
<organism evidence="1 2">
    <name type="scientific">Caballeronia choica</name>
    <dbReference type="NCBI Taxonomy" id="326476"/>
    <lineage>
        <taxon>Bacteria</taxon>
        <taxon>Pseudomonadati</taxon>
        <taxon>Pseudomonadota</taxon>
        <taxon>Betaproteobacteria</taxon>
        <taxon>Burkholderiales</taxon>
        <taxon>Burkholderiaceae</taxon>
        <taxon>Caballeronia</taxon>
    </lineage>
</organism>
<proteinExistence type="predicted"/>
<evidence type="ECO:0000313" key="1">
    <source>
        <dbReference type="EMBL" id="SAL82521.1"/>
    </source>
</evidence>
<evidence type="ECO:0000313" key="2">
    <source>
        <dbReference type="Proteomes" id="UP000054770"/>
    </source>
</evidence>
<reference evidence="1" key="1">
    <citation type="submission" date="2016-01" db="EMBL/GenBank/DDBJ databases">
        <authorList>
            <person name="Peeters C."/>
        </authorList>
    </citation>
    <scope>NUCLEOTIDE SEQUENCE [LARGE SCALE GENOMIC DNA]</scope>
    <source>
        <strain evidence="1">LMG 22940</strain>
    </source>
</reference>
<sequence length="43" mass="4837">MHRFLLISLVGGCVKNTVALLVDRKNLEGDVSDEWTYSDVRVS</sequence>
<dbReference type="Proteomes" id="UP000054770">
    <property type="component" value="Unassembled WGS sequence"/>
</dbReference>